<comment type="caution">
    <text evidence="3">The sequence shown here is derived from an EMBL/GenBank/DDBJ whole genome shotgun (WGS) entry which is preliminary data.</text>
</comment>
<dbReference type="Proteomes" id="UP000023152">
    <property type="component" value="Unassembled WGS sequence"/>
</dbReference>
<feature type="transmembrane region" description="Helical" evidence="2">
    <location>
        <begin position="329"/>
        <end position="349"/>
    </location>
</feature>
<keyword evidence="4" id="KW-1185">Reference proteome</keyword>
<dbReference type="EMBL" id="ASPP01006322">
    <property type="protein sequence ID" value="ETO28999.1"/>
    <property type="molecule type" value="Genomic_DNA"/>
</dbReference>
<keyword evidence="2" id="KW-0812">Transmembrane</keyword>
<feature type="compositionally biased region" description="Basic and acidic residues" evidence="1">
    <location>
        <begin position="157"/>
        <end position="169"/>
    </location>
</feature>
<feature type="region of interest" description="Disordered" evidence="1">
    <location>
        <begin position="148"/>
        <end position="175"/>
    </location>
</feature>
<name>X6NTC8_RETFI</name>
<proteinExistence type="predicted"/>
<keyword evidence="2" id="KW-0472">Membrane</keyword>
<accession>X6NTC8</accession>
<protein>
    <submittedName>
        <fullName evidence="3">Uncharacterized protein</fullName>
    </submittedName>
</protein>
<sequence>MPELKLSPHRQIEELSQLDTSPLRHTEPVHKNAHTTTIANANINTNVNANVNTITNTIANTNVNASASANIKSADNKITPKMQTNAAVDTHGYKPMHQWERVNNARNLAQANARNKEWYKSMPNSSFQPASSLTTKNGINVAKESFHRGQMQTNETVESKRDEPTHVQEDEYNGSESPTLLAQIFSSPAFVDISLHDAPTTAGQTNPTFEAVPISAPNETNLNTACAQIQASINDDNQIANRNAENVVVDPIDANVVGTPEFLAPKMSNRRRRVLLSTPNSKADPISNVVENKRKERTVKSTKRGELLFFFFFFWKEEGGGEGGEKKNYITFLCAIFIICFAIIIGYLGNMNLSVFSVTITQRHCRNE</sequence>
<dbReference type="AlphaFoldDB" id="X6NTC8"/>
<keyword evidence="2" id="KW-1133">Transmembrane helix</keyword>
<evidence type="ECO:0000313" key="3">
    <source>
        <dbReference type="EMBL" id="ETO28999.1"/>
    </source>
</evidence>
<reference evidence="3 4" key="1">
    <citation type="journal article" date="2013" name="Curr. Biol.">
        <title>The Genome of the Foraminiferan Reticulomyxa filosa.</title>
        <authorList>
            <person name="Glockner G."/>
            <person name="Hulsmann N."/>
            <person name="Schleicher M."/>
            <person name="Noegel A.A."/>
            <person name="Eichinger L."/>
            <person name="Gallinger C."/>
            <person name="Pawlowski J."/>
            <person name="Sierra R."/>
            <person name="Euteneuer U."/>
            <person name="Pillet L."/>
            <person name="Moustafa A."/>
            <person name="Platzer M."/>
            <person name="Groth M."/>
            <person name="Szafranski K."/>
            <person name="Schliwa M."/>
        </authorList>
    </citation>
    <scope>NUCLEOTIDE SEQUENCE [LARGE SCALE GENOMIC DNA]</scope>
</reference>
<evidence type="ECO:0000256" key="2">
    <source>
        <dbReference type="SAM" id="Phobius"/>
    </source>
</evidence>
<evidence type="ECO:0000256" key="1">
    <source>
        <dbReference type="SAM" id="MobiDB-lite"/>
    </source>
</evidence>
<gene>
    <name evidence="3" type="ORF">RFI_08127</name>
</gene>
<organism evidence="3 4">
    <name type="scientific">Reticulomyxa filosa</name>
    <dbReference type="NCBI Taxonomy" id="46433"/>
    <lineage>
        <taxon>Eukaryota</taxon>
        <taxon>Sar</taxon>
        <taxon>Rhizaria</taxon>
        <taxon>Retaria</taxon>
        <taxon>Foraminifera</taxon>
        <taxon>Monothalamids</taxon>
        <taxon>Reticulomyxidae</taxon>
        <taxon>Reticulomyxa</taxon>
    </lineage>
</organism>
<feature type="non-terminal residue" evidence="3">
    <location>
        <position position="368"/>
    </location>
</feature>
<evidence type="ECO:0000313" key="4">
    <source>
        <dbReference type="Proteomes" id="UP000023152"/>
    </source>
</evidence>